<evidence type="ECO:0000256" key="1">
    <source>
        <dbReference type="SAM" id="MobiDB-lite"/>
    </source>
</evidence>
<dbReference type="EMBL" id="BLXT01005881">
    <property type="protein sequence ID" value="GFO27078.1"/>
    <property type="molecule type" value="Genomic_DNA"/>
</dbReference>
<name>A0AAV4C6J0_9GAST</name>
<evidence type="ECO:0000313" key="2">
    <source>
        <dbReference type="EMBL" id="GFO27078.1"/>
    </source>
</evidence>
<gene>
    <name evidence="2" type="ORF">PoB_005358300</name>
</gene>
<reference evidence="2 3" key="1">
    <citation type="journal article" date="2021" name="Elife">
        <title>Chloroplast acquisition without the gene transfer in kleptoplastic sea slugs, Plakobranchus ocellatus.</title>
        <authorList>
            <person name="Maeda T."/>
            <person name="Takahashi S."/>
            <person name="Yoshida T."/>
            <person name="Shimamura S."/>
            <person name="Takaki Y."/>
            <person name="Nagai Y."/>
            <person name="Toyoda A."/>
            <person name="Suzuki Y."/>
            <person name="Arimoto A."/>
            <person name="Ishii H."/>
            <person name="Satoh N."/>
            <person name="Nishiyama T."/>
            <person name="Hasebe M."/>
            <person name="Maruyama T."/>
            <person name="Minagawa J."/>
            <person name="Obokata J."/>
            <person name="Shigenobu S."/>
        </authorList>
    </citation>
    <scope>NUCLEOTIDE SEQUENCE [LARGE SCALE GENOMIC DNA]</scope>
</reference>
<organism evidence="2 3">
    <name type="scientific">Plakobranchus ocellatus</name>
    <dbReference type="NCBI Taxonomy" id="259542"/>
    <lineage>
        <taxon>Eukaryota</taxon>
        <taxon>Metazoa</taxon>
        <taxon>Spiralia</taxon>
        <taxon>Lophotrochozoa</taxon>
        <taxon>Mollusca</taxon>
        <taxon>Gastropoda</taxon>
        <taxon>Heterobranchia</taxon>
        <taxon>Euthyneura</taxon>
        <taxon>Panpulmonata</taxon>
        <taxon>Sacoglossa</taxon>
        <taxon>Placobranchoidea</taxon>
        <taxon>Plakobranchidae</taxon>
        <taxon>Plakobranchus</taxon>
    </lineage>
</organism>
<comment type="caution">
    <text evidence="2">The sequence shown here is derived from an EMBL/GenBank/DDBJ whole genome shotgun (WGS) entry which is preliminary data.</text>
</comment>
<feature type="region of interest" description="Disordered" evidence="1">
    <location>
        <begin position="1"/>
        <end position="34"/>
    </location>
</feature>
<dbReference type="Proteomes" id="UP000735302">
    <property type="component" value="Unassembled WGS sequence"/>
</dbReference>
<evidence type="ECO:0000313" key="3">
    <source>
        <dbReference type="Proteomes" id="UP000735302"/>
    </source>
</evidence>
<dbReference type="AlphaFoldDB" id="A0AAV4C6J0"/>
<keyword evidence="3" id="KW-1185">Reference proteome</keyword>
<sequence length="158" mass="18265">MEIRNANEKKKKKGGSKESKKKGSRRDKDLEKENAGKCIEPEIAQEFIFRIPRANELHGRVDVIKNNVLLLSLYPNHRKDGFRHGDDQQKSLAPQKITPELQLIIDDYVVYSLNAKTKPVQTFLSNGKRMVTLRVERPPLDLQRSFFRKFKPTTHALA</sequence>
<protein>
    <submittedName>
        <fullName evidence="2">Uncharacterized protein</fullName>
    </submittedName>
</protein>
<accession>A0AAV4C6J0</accession>
<feature type="compositionally biased region" description="Basic residues" evidence="1">
    <location>
        <begin position="9"/>
        <end position="25"/>
    </location>
</feature>
<proteinExistence type="predicted"/>